<dbReference type="InterPro" id="IPR057670">
    <property type="entry name" value="SH3_retrovirus"/>
</dbReference>
<evidence type="ECO:0000256" key="6">
    <source>
        <dbReference type="ARBA" id="ARBA00022722"/>
    </source>
</evidence>
<feature type="domain" description="Integrase catalytic" evidence="22">
    <location>
        <begin position="832"/>
        <end position="1008"/>
    </location>
</feature>
<name>A0A2X0PI64_9BASI</name>
<keyword evidence="6" id="KW-0540">Nuclease</keyword>
<evidence type="ECO:0000256" key="11">
    <source>
        <dbReference type="ARBA" id="ARBA00022840"/>
    </source>
</evidence>
<dbReference type="GO" id="GO:0005634">
    <property type="term" value="C:nucleus"/>
    <property type="evidence" value="ECO:0007669"/>
    <property type="project" value="UniProtKB-ARBA"/>
</dbReference>
<keyword evidence="24" id="KW-1185">Reference proteome</keyword>
<evidence type="ECO:0000256" key="9">
    <source>
        <dbReference type="ARBA" id="ARBA00022759"/>
    </source>
</evidence>
<dbReference type="PANTHER" id="PTHR42648">
    <property type="entry name" value="TRANSPOSASE, PUTATIVE-RELATED"/>
    <property type="match status" value="1"/>
</dbReference>
<dbReference type="PROSITE" id="PS50994">
    <property type="entry name" value="INTEGRASE"/>
    <property type="match status" value="1"/>
</dbReference>
<evidence type="ECO:0000256" key="21">
    <source>
        <dbReference type="SAM" id="MobiDB-lite"/>
    </source>
</evidence>
<dbReference type="GO" id="GO:0008233">
    <property type="term" value="F:peptidase activity"/>
    <property type="evidence" value="ECO:0007669"/>
    <property type="project" value="UniProtKB-KW"/>
</dbReference>
<dbReference type="Pfam" id="PF22936">
    <property type="entry name" value="Pol_BBD"/>
    <property type="match status" value="1"/>
</dbReference>
<evidence type="ECO:0000256" key="3">
    <source>
        <dbReference type="ARBA" id="ARBA00022612"/>
    </source>
</evidence>
<sequence>MDSSPAPPSPPRDPSPPESSISVQITTLQAQLAALQASQPPAVTATQANTATAAKVVFPKHARLDGPKLFTNWLRQLHLALPNQVHGYVLDGVVPATWTADQLAARDDAAREIIVGSINSADVSATLDTIPSDDLSAPRIFTALKACFAPDNATRTLELFARLQIRNAKTLLNDVLTMVPSCLDSFRLTFTDKQRNQRNLPKLTTLTDHICVQLRSAGLSTSHLAMLAVGVFSLPFWAGSVRLTQAAGPAARSPEPTGSALLFLLLKQLLGLVSLVRRSEPYHRLSSRRNFIGYKPIRPTSAATPVSALACRFFFFAPFARPSLARRSARLRMPAADDTDAAGDTNSVGPTTTLAVPPPRPPTQVAAFAASDLLRDANGYQDWVLTLCSRLPSDVLDYLESGVPHPSWPPSYVPLWDHYARASICAAVDPRMVLPGLARYFGDPHSGHKIWVALRTRYGAVSAVDLLPVVSRLFSSEPMPDTSDAFLQFRDRFENDSRLLNDSKVTTDSLLASHLLARMPPSLSAWRTTFVNSQGTSSTLPPAAEILDRIYREIKARPVDSPAVAVAASQQRAPRGPCPNPSCRKMHWLRDCPDTAWAAAFRARKASAVATSRGHKKGSQAVASPAVAEMPEPATFTACLLATPSAFPKLAWLLNSGANRHMANDSKLFSTLRPFTGPHVAGVAGSLPSTGCGSVRLSTPAGPVVATDVLLVPSLPCNLLSVRCLDCLGFSISFGSGCAKISNSSGTVVATAQAVANDLYALDVAPSPCMPNALLATPHRVPLLTLHRRFAHLPIAQLKNVVQNGLVTGVDWVYSGEEVRSFHCNACLASKAHALPFARSESVASGHLDLVHVDVAQMPRASFGGHRYILVIIDDYTRKQWCILLAYKSDVFHRLRDWILEVENATGDRVKTIRSDNGGEFTLCNFVDFCLAKGIRRELTIPYTPQQNGRVERANRTIKEGILALLYSAGADPRLWAEAARYFVHCKNLMPHAGIRGDIPDTCWHGVAPDISSLRAFGCRAWHCLPSVKRTDLDPKAMPLIFVGLDDHAKAYRLFDPVTRKIILSRNVVFRESEFPALQPVADTQTGATPLSVAGNIYPDQVDHSEPLPVAPPRSLAPRAELPGPVPAASDQGLRRPSPARDIPDQDSRAPPASDQGSPTSQAGDHFNQDSPTSCASDQGSSDSATSIPCPSPQPVAPCPLPAPPSPAQSVSADPINLLPRSGDVASICLAQDFPDDLDAALHSPSPVAYLASGAAALLSTSLADPRQAIGSLMYASTGTRPDLAYTVGYLARFSQSPSAAAWGAVKHTFRYLAGTLSHGLRYARGDPAPLVGYSDCNWGACVLSSKSTMGYTFVFAGAAVSWSSRLQSRVADSTCDAEYLALSHAGKEAIFLRQLFGELGLPSSQPVLIYGDNQGANALTKNPVFHARTRHIRLREHFVRDMVSLGDISFVSQPVCSASRSTWCLLSLILEVGGVSLPFWAGSVRLTQAAGPAARSPEPTGSALLFLLLKQLLGLVSLVRRSEPYHRLSSRRNFIVRFPRARLFNSRARAAPSTPGLSNTEHCPSMKYVAYHLKLTVTDCHLQQYQTSWISPPLVFVVQHNTSQPRWRTKSLALCASQCDWPACYNSPARLPDRTVSILCSLMPFFLFSTASHY</sequence>
<dbReference type="GO" id="GO:0006310">
    <property type="term" value="P:DNA recombination"/>
    <property type="evidence" value="ECO:0007669"/>
    <property type="project" value="UniProtKB-KW"/>
</dbReference>
<evidence type="ECO:0000256" key="17">
    <source>
        <dbReference type="ARBA" id="ARBA00023113"/>
    </source>
</evidence>
<dbReference type="Pfam" id="PF00665">
    <property type="entry name" value="rve"/>
    <property type="match status" value="1"/>
</dbReference>
<feature type="compositionally biased region" description="Pro residues" evidence="21">
    <location>
        <begin position="1"/>
        <end position="17"/>
    </location>
</feature>
<evidence type="ECO:0000313" key="23">
    <source>
        <dbReference type="EMBL" id="SGZ08046.1"/>
    </source>
</evidence>
<evidence type="ECO:0000256" key="12">
    <source>
        <dbReference type="ARBA" id="ARBA00022842"/>
    </source>
</evidence>
<proteinExistence type="predicted"/>
<dbReference type="Proteomes" id="UP000249464">
    <property type="component" value="Unassembled WGS sequence"/>
</dbReference>
<feature type="region of interest" description="Disordered" evidence="21">
    <location>
        <begin position="1092"/>
        <end position="1215"/>
    </location>
</feature>
<evidence type="ECO:0000256" key="8">
    <source>
        <dbReference type="ARBA" id="ARBA00022741"/>
    </source>
</evidence>
<dbReference type="PANTHER" id="PTHR42648:SF11">
    <property type="entry name" value="TRANSPOSON TY4-P GAG-POL POLYPROTEIN"/>
    <property type="match status" value="1"/>
</dbReference>
<evidence type="ECO:0000256" key="19">
    <source>
        <dbReference type="ARBA" id="ARBA00048173"/>
    </source>
</evidence>
<dbReference type="GO" id="GO:0003723">
    <property type="term" value="F:RNA binding"/>
    <property type="evidence" value="ECO:0007669"/>
    <property type="project" value="UniProtKB-KW"/>
</dbReference>
<dbReference type="InterPro" id="IPR036397">
    <property type="entry name" value="RNaseH_sf"/>
</dbReference>
<dbReference type="GO" id="GO:0032196">
    <property type="term" value="P:transposition"/>
    <property type="evidence" value="ECO:0007669"/>
    <property type="project" value="UniProtKB-KW"/>
</dbReference>
<evidence type="ECO:0000256" key="2">
    <source>
        <dbReference type="ARBA" id="ARBA00022578"/>
    </source>
</evidence>
<keyword evidence="18" id="KW-0233">DNA recombination</keyword>
<evidence type="ECO:0000256" key="13">
    <source>
        <dbReference type="ARBA" id="ARBA00022884"/>
    </source>
</evidence>
<evidence type="ECO:0000256" key="10">
    <source>
        <dbReference type="ARBA" id="ARBA00022801"/>
    </source>
</evidence>
<feature type="region of interest" description="Disordered" evidence="21">
    <location>
        <begin position="1"/>
        <end position="20"/>
    </location>
</feature>
<comment type="function">
    <text evidence="1">The aspartyl protease (PR) mediates the proteolytic cleavages of the Gag and Gag-Pol polyproteins after assembly of the VLP.</text>
</comment>
<dbReference type="InterPro" id="IPR001584">
    <property type="entry name" value="Integrase_cat-core"/>
</dbReference>
<keyword evidence="11" id="KW-0067">ATP-binding</keyword>
<dbReference type="GO" id="GO:0004519">
    <property type="term" value="F:endonuclease activity"/>
    <property type="evidence" value="ECO:0007669"/>
    <property type="project" value="UniProtKB-KW"/>
</dbReference>
<evidence type="ECO:0000313" key="24">
    <source>
        <dbReference type="Proteomes" id="UP000249464"/>
    </source>
</evidence>
<evidence type="ECO:0000256" key="5">
    <source>
        <dbReference type="ARBA" id="ARBA00022695"/>
    </source>
</evidence>
<keyword evidence="12" id="KW-0460">Magnesium</keyword>
<evidence type="ECO:0000256" key="14">
    <source>
        <dbReference type="ARBA" id="ARBA00022908"/>
    </source>
</evidence>
<dbReference type="GO" id="GO:0003964">
    <property type="term" value="F:RNA-directed DNA polymerase activity"/>
    <property type="evidence" value="ECO:0007669"/>
    <property type="project" value="UniProtKB-KW"/>
</dbReference>
<dbReference type="GO" id="GO:0006508">
    <property type="term" value="P:proteolysis"/>
    <property type="evidence" value="ECO:0007669"/>
    <property type="project" value="UniProtKB-KW"/>
</dbReference>
<keyword evidence="8" id="KW-0547">Nucleotide-binding</keyword>
<feature type="region of interest" description="Disordered" evidence="21">
    <location>
        <begin position="335"/>
        <end position="360"/>
    </location>
</feature>
<keyword evidence="16" id="KW-0239">DNA-directed DNA polymerase</keyword>
<comment type="catalytic activity">
    <reaction evidence="19">
        <text>DNA(n) + a 2'-deoxyribonucleoside 5'-triphosphate = DNA(n+1) + diphosphate</text>
        <dbReference type="Rhea" id="RHEA:22508"/>
        <dbReference type="Rhea" id="RHEA-COMP:17339"/>
        <dbReference type="Rhea" id="RHEA-COMP:17340"/>
        <dbReference type="ChEBI" id="CHEBI:33019"/>
        <dbReference type="ChEBI" id="CHEBI:61560"/>
        <dbReference type="ChEBI" id="CHEBI:173112"/>
        <dbReference type="EC" id="2.7.7.49"/>
    </reaction>
</comment>
<feature type="compositionally biased region" description="Pro residues" evidence="21">
    <location>
        <begin position="1190"/>
        <end position="1207"/>
    </location>
</feature>
<dbReference type="Pfam" id="PF25597">
    <property type="entry name" value="SH3_retrovirus"/>
    <property type="match status" value="1"/>
</dbReference>
<keyword evidence="4" id="KW-0645">Protease</keyword>
<dbReference type="InterPro" id="IPR039537">
    <property type="entry name" value="Retrotran_Ty1/copia-like"/>
</dbReference>
<accession>A0A2X0PI64</accession>
<keyword evidence="17" id="KW-0917">Virion maturation</keyword>
<dbReference type="InterPro" id="IPR012337">
    <property type="entry name" value="RNaseH-like_sf"/>
</dbReference>
<evidence type="ECO:0000256" key="18">
    <source>
        <dbReference type="ARBA" id="ARBA00023172"/>
    </source>
</evidence>
<organism evidence="23 24">
    <name type="scientific">Microbotryum silenes-dioicae</name>
    <dbReference type="NCBI Taxonomy" id="796604"/>
    <lineage>
        <taxon>Eukaryota</taxon>
        <taxon>Fungi</taxon>
        <taxon>Dikarya</taxon>
        <taxon>Basidiomycota</taxon>
        <taxon>Pucciniomycotina</taxon>
        <taxon>Microbotryomycetes</taxon>
        <taxon>Microbotryales</taxon>
        <taxon>Microbotryaceae</taxon>
        <taxon>Microbotryum</taxon>
    </lineage>
</organism>
<keyword evidence="13" id="KW-0694">RNA-binding</keyword>
<keyword evidence="10" id="KW-0378">Hydrolase</keyword>
<dbReference type="GO" id="GO:0015074">
    <property type="term" value="P:DNA integration"/>
    <property type="evidence" value="ECO:0007669"/>
    <property type="project" value="UniProtKB-KW"/>
</dbReference>
<gene>
    <name evidence="23" type="primary">BQ5605_C030g10765</name>
    <name evidence="23" type="ORF">BQ5605_C030G10765</name>
</gene>
<comment type="catalytic activity">
    <reaction evidence="20">
        <text>DNA(n) + a 2'-deoxyribonucleoside 5'-triphosphate = DNA(n+1) + diphosphate</text>
        <dbReference type="Rhea" id="RHEA:22508"/>
        <dbReference type="Rhea" id="RHEA-COMP:17339"/>
        <dbReference type="Rhea" id="RHEA-COMP:17340"/>
        <dbReference type="ChEBI" id="CHEBI:33019"/>
        <dbReference type="ChEBI" id="CHEBI:61560"/>
        <dbReference type="ChEBI" id="CHEBI:173112"/>
        <dbReference type="EC" id="2.7.7.7"/>
    </reaction>
</comment>
<dbReference type="GO" id="GO:0003887">
    <property type="term" value="F:DNA-directed DNA polymerase activity"/>
    <property type="evidence" value="ECO:0007669"/>
    <property type="project" value="UniProtKB-KW"/>
</dbReference>
<reference evidence="23 24" key="1">
    <citation type="submission" date="2016-11" db="EMBL/GenBank/DDBJ databases">
        <authorList>
            <person name="Jaros S."/>
            <person name="Januszkiewicz K."/>
            <person name="Wedrychowicz H."/>
        </authorList>
    </citation>
    <scope>NUCLEOTIDE SEQUENCE [LARGE SCALE GENOMIC DNA]</scope>
</reference>
<dbReference type="EMBL" id="FQNC01000069">
    <property type="protein sequence ID" value="SGZ08046.1"/>
    <property type="molecule type" value="Genomic_DNA"/>
</dbReference>
<evidence type="ECO:0000256" key="20">
    <source>
        <dbReference type="ARBA" id="ARBA00049244"/>
    </source>
</evidence>
<feature type="compositionally biased region" description="Polar residues" evidence="21">
    <location>
        <begin position="1155"/>
        <end position="1187"/>
    </location>
</feature>
<evidence type="ECO:0000256" key="4">
    <source>
        <dbReference type="ARBA" id="ARBA00022670"/>
    </source>
</evidence>
<keyword evidence="5" id="KW-0548">Nucleotidyltransferase</keyword>
<keyword evidence="9" id="KW-0255">Endonuclease</keyword>
<dbReference type="Gene3D" id="3.30.420.10">
    <property type="entry name" value="Ribonuclease H-like superfamily/Ribonuclease H"/>
    <property type="match status" value="1"/>
</dbReference>
<dbReference type="SUPFAM" id="SSF53098">
    <property type="entry name" value="Ribonuclease H-like"/>
    <property type="match status" value="1"/>
</dbReference>
<evidence type="ECO:0000256" key="1">
    <source>
        <dbReference type="ARBA" id="ARBA00002180"/>
    </source>
</evidence>
<keyword evidence="2" id="KW-0815">Transposition</keyword>
<dbReference type="InterPro" id="IPR054722">
    <property type="entry name" value="PolX-like_BBD"/>
</dbReference>
<dbReference type="CDD" id="cd09272">
    <property type="entry name" value="RNase_HI_RT_Ty1"/>
    <property type="match status" value="1"/>
</dbReference>
<keyword evidence="7" id="KW-0479">Metal-binding</keyword>
<protein>
    <submittedName>
        <fullName evidence="23">BQ5605_C030g10765 protein</fullName>
    </submittedName>
</protein>
<dbReference type="GO" id="GO:0046872">
    <property type="term" value="F:metal ion binding"/>
    <property type="evidence" value="ECO:0007669"/>
    <property type="project" value="UniProtKB-KW"/>
</dbReference>
<evidence type="ECO:0000259" key="22">
    <source>
        <dbReference type="PROSITE" id="PS50994"/>
    </source>
</evidence>
<evidence type="ECO:0000256" key="15">
    <source>
        <dbReference type="ARBA" id="ARBA00022918"/>
    </source>
</evidence>
<keyword evidence="16" id="KW-0808">Transferase</keyword>
<keyword evidence="3" id="KW-1188">Viral release from host cell</keyword>
<dbReference type="GO" id="GO:0005524">
    <property type="term" value="F:ATP binding"/>
    <property type="evidence" value="ECO:0007669"/>
    <property type="project" value="UniProtKB-KW"/>
</dbReference>
<evidence type="ECO:0000256" key="7">
    <source>
        <dbReference type="ARBA" id="ARBA00022723"/>
    </source>
</evidence>
<keyword evidence="14" id="KW-0229">DNA integration</keyword>
<keyword evidence="15" id="KW-0695">RNA-directed DNA polymerase</keyword>
<evidence type="ECO:0000256" key="16">
    <source>
        <dbReference type="ARBA" id="ARBA00022932"/>
    </source>
</evidence>